<dbReference type="Proteomes" id="UP001310594">
    <property type="component" value="Unassembled WGS sequence"/>
</dbReference>
<evidence type="ECO:0000313" key="3">
    <source>
        <dbReference type="EMBL" id="KAK5704329.1"/>
    </source>
</evidence>
<gene>
    <name evidence="3" type="ORF">LTR97_003347</name>
</gene>
<organism evidence="3 4">
    <name type="scientific">Elasticomyces elasticus</name>
    <dbReference type="NCBI Taxonomy" id="574655"/>
    <lineage>
        <taxon>Eukaryota</taxon>
        <taxon>Fungi</taxon>
        <taxon>Dikarya</taxon>
        <taxon>Ascomycota</taxon>
        <taxon>Pezizomycotina</taxon>
        <taxon>Dothideomycetes</taxon>
        <taxon>Dothideomycetidae</taxon>
        <taxon>Mycosphaerellales</taxon>
        <taxon>Teratosphaeriaceae</taxon>
        <taxon>Elasticomyces</taxon>
    </lineage>
</organism>
<evidence type="ECO:0000256" key="2">
    <source>
        <dbReference type="SAM" id="MobiDB-lite"/>
    </source>
</evidence>
<evidence type="ECO:0000313" key="4">
    <source>
        <dbReference type="Proteomes" id="UP001310594"/>
    </source>
</evidence>
<dbReference type="Gene3D" id="3.30.760.10">
    <property type="entry name" value="RNA Cap, Translation Initiation Factor Eif4e"/>
    <property type="match status" value="1"/>
</dbReference>
<dbReference type="PANTHER" id="PTHR31977">
    <property type="entry name" value="UPF0696 PROTEIN C11ORF68"/>
    <property type="match status" value="1"/>
</dbReference>
<feature type="region of interest" description="Disordered" evidence="2">
    <location>
        <begin position="54"/>
        <end position="78"/>
    </location>
</feature>
<dbReference type="InterPro" id="IPR023398">
    <property type="entry name" value="TIF_eIF4e-like"/>
</dbReference>
<feature type="compositionally biased region" description="Pro residues" evidence="2">
    <location>
        <begin position="65"/>
        <end position="78"/>
    </location>
</feature>
<evidence type="ECO:0008006" key="5">
    <source>
        <dbReference type="Google" id="ProtNLM"/>
    </source>
</evidence>
<dbReference type="Pfam" id="PF08939">
    <property type="entry name" value="Bles03"/>
    <property type="match status" value="1"/>
</dbReference>
<evidence type="ECO:0000256" key="1">
    <source>
        <dbReference type="ARBA" id="ARBA00010568"/>
    </source>
</evidence>
<sequence>MSAPELVDAAGYISDESDFYGDEKMQKKLEREVTKSTKRPRDVTETPFTKAMAKRIKLDSESPALPTPSPTPEVRPKPPMTVLDFLKSRPQVAAMQDPRVNALHPLDGPPTPPEETKDTDLVPATTHYDAASSWQWSEPILAFLRRCPVTDPQTQTRSGWLWVQNPKIQYSHSKHQEKEDLPTFKERGNNLLEVFMTKKAACEKAFPTHQPGSITRKMGIERAKLETDIRSLAIETHVTCGKWLLFATESDVARVWRLVAEATATGKLGHTSKVATFDSSSPTRVICVYTYDFTDQEDVRRVLDGLVELDLVSRDSSKGIYYKCDAWTYLQLNSGNEYKIKASMYGSGEMLGAPPKSKAAKKSTEPATKPGKKAADSTDKGGTLDGFLF</sequence>
<comment type="similarity">
    <text evidence="1">Belongs to the UPF0696 family.</text>
</comment>
<dbReference type="SUPFAM" id="SSF55418">
    <property type="entry name" value="eIF4e-like"/>
    <property type="match status" value="1"/>
</dbReference>
<feature type="region of interest" description="Disordered" evidence="2">
    <location>
        <begin position="352"/>
        <end position="389"/>
    </location>
</feature>
<protein>
    <recommendedName>
        <fullName evidence="5">DUF1917-domain-containing protein</fullName>
    </recommendedName>
</protein>
<proteinExistence type="inferred from homology"/>
<comment type="caution">
    <text evidence="3">The sequence shown here is derived from an EMBL/GenBank/DDBJ whole genome shotgun (WGS) entry which is preliminary data.</text>
</comment>
<dbReference type="PANTHER" id="PTHR31977:SF1">
    <property type="entry name" value="UPF0696 PROTEIN C11ORF68"/>
    <property type="match status" value="1"/>
</dbReference>
<name>A0AAN7WG70_9PEZI</name>
<reference evidence="3" key="1">
    <citation type="submission" date="2023-08" db="EMBL/GenBank/DDBJ databases">
        <title>Black Yeasts Isolated from many extreme environments.</title>
        <authorList>
            <person name="Coleine C."/>
            <person name="Stajich J.E."/>
            <person name="Selbmann L."/>
        </authorList>
    </citation>
    <scope>NUCLEOTIDE SEQUENCE</scope>
    <source>
        <strain evidence="3">CCFEE 5810</strain>
    </source>
</reference>
<accession>A0AAN7WG70</accession>
<dbReference type="InterPro" id="IPR015034">
    <property type="entry name" value="Bles03"/>
</dbReference>
<dbReference type="EMBL" id="JAVRQU010000004">
    <property type="protein sequence ID" value="KAK5704329.1"/>
    <property type="molecule type" value="Genomic_DNA"/>
</dbReference>
<dbReference type="AlphaFoldDB" id="A0AAN7WG70"/>